<dbReference type="RefSeq" id="WP_045526164.1">
    <property type="nucleotide sequence ID" value="NZ_CP011043.1"/>
</dbReference>
<dbReference type="PRINTS" id="PR00412">
    <property type="entry name" value="EPOXHYDRLASE"/>
</dbReference>
<dbReference type="AlphaFoldDB" id="A0A0D5CE39"/>
<evidence type="ECO:0000259" key="1">
    <source>
        <dbReference type="Pfam" id="PF12697"/>
    </source>
</evidence>
<feature type="domain" description="AB hydrolase-1" evidence="1">
    <location>
        <begin position="23"/>
        <end position="265"/>
    </location>
</feature>
<dbReference type="InterPro" id="IPR000639">
    <property type="entry name" value="Epox_hydrolase-like"/>
</dbReference>
<proteinExistence type="predicted"/>
<evidence type="ECO:0000313" key="3">
    <source>
        <dbReference type="Proteomes" id="UP000032604"/>
    </source>
</evidence>
<dbReference type="PANTHER" id="PTHR46438">
    <property type="entry name" value="ALPHA/BETA-HYDROLASES SUPERFAMILY PROTEIN"/>
    <property type="match status" value="1"/>
</dbReference>
<sequence length="284" mass="29315">MSDTLSIGAETLAYDLVGDGPLVVLAHGMGDSRRSYRFLVPGLVAAGYRVANVDIRGCGESRTGWTGYSRTDIAGDLVALVKHLGGPAVVVGQSISGGAATIAAADVPDVISGVVELAPFTRAQSADIGGLLRANAHRAATVQLARVLFAGSLAGWMRYLDLALPTKPADWAAESGRIRASLGRPERMAVLRAMAKTSPADAGARLADVRCPVLVVEGGADPDWADPRAEGERILQDLPDGLGELAVIDGAGHYPHAETPDAVLALLLPFLGRTLAATTPGTRA</sequence>
<dbReference type="Proteomes" id="UP000032604">
    <property type="component" value="Chromosome"/>
</dbReference>
<gene>
    <name evidence="2" type="ORF">VO01_00770</name>
</gene>
<organism evidence="2 3">
    <name type="scientific">Clavibacter michiganensis subsp. insidiosus</name>
    <dbReference type="NCBI Taxonomy" id="33014"/>
    <lineage>
        <taxon>Bacteria</taxon>
        <taxon>Bacillati</taxon>
        <taxon>Actinomycetota</taxon>
        <taxon>Actinomycetes</taxon>
        <taxon>Micrococcales</taxon>
        <taxon>Microbacteriaceae</taxon>
        <taxon>Clavibacter</taxon>
    </lineage>
</organism>
<dbReference type="InterPro" id="IPR029058">
    <property type="entry name" value="AB_hydrolase_fold"/>
</dbReference>
<name>A0A0D5CE39_9MICO</name>
<protein>
    <submittedName>
        <fullName evidence="2">Alpha/beta hydrolase</fullName>
    </submittedName>
</protein>
<dbReference type="HOGENOM" id="CLU_020336_50_2_11"/>
<dbReference type="EMBL" id="CP011043">
    <property type="protein sequence ID" value="AJW77871.1"/>
    <property type="molecule type" value="Genomic_DNA"/>
</dbReference>
<dbReference type="OrthoDB" id="3771266at2"/>
<dbReference type="KEGG" id="cmh:VO01_00770"/>
<dbReference type="SUPFAM" id="SSF53474">
    <property type="entry name" value="alpha/beta-Hydrolases"/>
    <property type="match status" value="1"/>
</dbReference>
<evidence type="ECO:0000313" key="2">
    <source>
        <dbReference type="EMBL" id="AJW77871.1"/>
    </source>
</evidence>
<reference evidence="2 3" key="1">
    <citation type="journal article" date="2015" name="Genome Announc.">
        <title>Complete Genome Sequence of Clavibacter michiganensis subsp. insidiosus R1-1 Using PacBio Single-Molecule Real-Time Technology.</title>
        <authorList>
            <person name="Lu Y."/>
            <person name="Samac D.A."/>
            <person name="Glazebrook J."/>
            <person name="Ishimaru C.A."/>
        </authorList>
    </citation>
    <scope>NUCLEOTIDE SEQUENCE [LARGE SCALE GENOMIC DNA]</scope>
    <source>
        <strain evidence="2 3">R1-1</strain>
    </source>
</reference>
<dbReference type="GO" id="GO:0016787">
    <property type="term" value="F:hydrolase activity"/>
    <property type="evidence" value="ECO:0007669"/>
    <property type="project" value="UniProtKB-KW"/>
</dbReference>
<keyword evidence="2" id="KW-0378">Hydrolase</keyword>
<dbReference type="InterPro" id="IPR000073">
    <property type="entry name" value="AB_hydrolase_1"/>
</dbReference>
<dbReference type="PATRIC" id="fig|33014.5.peg.172"/>
<accession>A0A0D5CE39</accession>
<dbReference type="Gene3D" id="3.40.50.1820">
    <property type="entry name" value="alpha/beta hydrolase"/>
    <property type="match status" value="1"/>
</dbReference>
<dbReference type="Pfam" id="PF12697">
    <property type="entry name" value="Abhydrolase_6"/>
    <property type="match status" value="1"/>
</dbReference>